<feature type="domain" description="Thiamine pyrophosphate enzyme TPP-binding" evidence="5">
    <location>
        <begin position="386"/>
        <end position="520"/>
    </location>
</feature>
<dbReference type="Pfam" id="PF02775">
    <property type="entry name" value="TPP_enzyme_C"/>
    <property type="match status" value="1"/>
</dbReference>
<evidence type="ECO:0000256" key="3">
    <source>
        <dbReference type="RuleBase" id="RU362132"/>
    </source>
</evidence>
<dbReference type="Gene3D" id="3.40.50.970">
    <property type="match status" value="2"/>
</dbReference>
<dbReference type="InterPro" id="IPR029061">
    <property type="entry name" value="THDP-binding"/>
</dbReference>
<proteinExistence type="inferred from homology"/>
<dbReference type="Pfam" id="PF02776">
    <property type="entry name" value="TPP_enzyme_N"/>
    <property type="match status" value="1"/>
</dbReference>
<comment type="caution">
    <text evidence="7">The sequence shown here is derived from an EMBL/GenBank/DDBJ whole genome shotgun (WGS) entry which is preliminary data.</text>
</comment>
<evidence type="ECO:0000313" key="8">
    <source>
        <dbReference type="Proteomes" id="UP001520654"/>
    </source>
</evidence>
<dbReference type="CDD" id="cd02002">
    <property type="entry name" value="TPP_BFDC"/>
    <property type="match status" value="1"/>
</dbReference>
<evidence type="ECO:0000313" key="7">
    <source>
        <dbReference type="EMBL" id="MCC0094091.1"/>
    </source>
</evidence>
<evidence type="ECO:0000256" key="2">
    <source>
        <dbReference type="ARBA" id="ARBA00023052"/>
    </source>
</evidence>
<accession>A0ABS8DYY0</accession>
<dbReference type="PANTHER" id="PTHR18968">
    <property type="entry name" value="THIAMINE PYROPHOSPHATE ENZYMES"/>
    <property type="match status" value="1"/>
</dbReference>
<keyword evidence="7" id="KW-0456">Lyase</keyword>
<sequence>MNVRDAFFEVLRSHGITTIFGNPGSNELPLLRDFPDDFRYVLALQEGAAIAMADGYALATGRTSLVNLHAAAGTGNAMGNLTNTQSGHVPVVVTSGQQARRYTALNALLTNVDATTLADPLVKWSCEPLRPQDVPQALSQGILLAGSAPAGPVYLSLPLDDWDHEADPSALEHLKARSVQGDPVVSEPTLDLLRRRLSGAANPVMVVGPGIDNPTGWSGASRLADQLGLPVFVAPSPSRCPFPTRHPGFRGVLPSDVPGVARHFSGHDLVVAFGAAIFRYHEFEEGDYLPPGAELWAVTSDPDEATRAPFGQILVGNPSDALARLADTMPARHRPPPPPLVRTNRLGEPGPAFSAEAIVDALNEAKHENTVLAHEWTSVDTTWDRFDISQPGSLFFPASGGLGWGLPAAIGLQLGDPSRRVLAMLGDGALHYTVSALWTAARYRVPVVFVVARNGEYGALKKFTQVMRAPGVPGLELPGVDVTGIASAYGIPATRVDTLAGLTGAVKDALATDEPRLIEVPQQPLDGPAAPTC</sequence>
<name>A0ABS8DYY0_9ACTN</name>
<dbReference type="InterPro" id="IPR029035">
    <property type="entry name" value="DHS-like_NAD/FAD-binding_dom"/>
</dbReference>
<feature type="domain" description="Thiamine pyrophosphate enzyme N-terminal TPP-binding" evidence="6">
    <location>
        <begin position="1"/>
        <end position="114"/>
    </location>
</feature>
<dbReference type="PROSITE" id="PS00187">
    <property type="entry name" value="TPP_ENZYMES"/>
    <property type="match status" value="1"/>
</dbReference>
<keyword evidence="8" id="KW-1185">Reference proteome</keyword>
<dbReference type="PANTHER" id="PTHR18968:SF133">
    <property type="entry name" value="BENZOYLFORMATE DECARBOXYLASE"/>
    <property type="match status" value="1"/>
</dbReference>
<gene>
    <name evidence="7" type="primary">mdlC</name>
    <name evidence="7" type="ORF">K7B10_04660</name>
</gene>
<dbReference type="InterPro" id="IPR012000">
    <property type="entry name" value="Thiamin_PyroP_enz_cen_dom"/>
</dbReference>
<dbReference type="InterPro" id="IPR012001">
    <property type="entry name" value="Thiamin_PyroP_enz_TPP-bd_dom"/>
</dbReference>
<protein>
    <submittedName>
        <fullName evidence="7">Benzoylformate decarboxylase</fullName>
        <ecNumber evidence="7">4.1.1.7</ecNumber>
    </submittedName>
</protein>
<evidence type="ECO:0000256" key="1">
    <source>
        <dbReference type="ARBA" id="ARBA00007812"/>
    </source>
</evidence>
<evidence type="ECO:0000259" key="4">
    <source>
        <dbReference type="Pfam" id="PF00205"/>
    </source>
</evidence>
<dbReference type="Proteomes" id="UP001520654">
    <property type="component" value="Unassembled WGS sequence"/>
</dbReference>
<dbReference type="InterPro" id="IPR000399">
    <property type="entry name" value="TPP-bd_CS"/>
</dbReference>
<keyword evidence="2 3" id="KW-0786">Thiamine pyrophosphate</keyword>
<comment type="similarity">
    <text evidence="1 3">Belongs to the TPP enzyme family.</text>
</comment>
<organism evidence="7 8">
    <name type="scientific">Streptomyces flavotricini</name>
    <dbReference type="NCBI Taxonomy" id="66888"/>
    <lineage>
        <taxon>Bacteria</taxon>
        <taxon>Bacillati</taxon>
        <taxon>Actinomycetota</taxon>
        <taxon>Actinomycetes</taxon>
        <taxon>Kitasatosporales</taxon>
        <taxon>Streptomycetaceae</taxon>
        <taxon>Streptomyces</taxon>
    </lineage>
</organism>
<dbReference type="Gene3D" id="3.40.50.1220">
    <property type="entry name" value="TPP-binding domain"/>
    <property type="match status" value="1"/>
</dbReference>
<dbReference type="CDD" id="cd07035">
    <property type="entry name" value="TPP_PYR_POX_like"/>
    <property type="match status" value="1"/>
</dbReference>
<dbReference type="EC" id="4.1.1.7" evidence="7"/>
<dbReference type="NCBIfam" id="NF005485">
    <property type="entry name" value="PRK07092.1"/>
    <property type="match status" value="1"/>
</dbReference>
<dbReference type="RefSeq" id="WP_229334678.1">
    <property type="nucleotide sequence ID" value="NZ_JAINUL010000001.1"/>
</dbReference>
<dbReference type="SUPFAM" id="SSF52467">
    <property type="entry name" value="DHS-like NAD/FAD-binding domain"/>
    <property type="match status" value="1"/>
</dbReference>
<dbReference type="GO" id="GO:0050695">
    <property type="term" value="F:benzoylformate decarboxylase activity"/>
    <property type="evidence" value="ECO:0007669"/>
    <property type="project" value="UniProtKB-EC"/>
</dbReference>
<dbReference type="Pfam" id="PF00205">
    <property type="entry name" value="TPP_enzyme_M"/>
    <property type="match status" value="1"/>
</dbReference>
<dbReference type="SUPFAM" id="SSF52518">
    <property type="entry name" value="Thiamin diphosphate-binding fold (THDP-binding)"/>
    <property type="match status" value="2"/>
</dbReference>
<feature type="domain" description="Thiamine pyrophosphate enzyme central" evidence="4">
    <location>
        <begin position="195"/>
        <end position="325"/>
    </location>
</feature>
<evidence type="ECO:0000259" key="5">
    <source>
        <dbReference type="Pfam" id="PF02775"/>
    </source>
</evidence>
<dbReference type="EMBL" id="JAINUL010000001">
    <property type="protein sequence ID" value="MCC0094091.1"/>
    <property type="molecule type" value="Genomic_DNA"/>
</dbReference>
<reference evidence="7 8" key="1">
    <citation type="submission" date="2021-08" db="EMBL/GenBank/DDBJ databases">
        <title>Genomic Architecture of Streptomyces flavotricini NGL1 and Streptomyces erythrochromogenes HMS4 With Differential Plant Beneficial attributes and laccase production capabilities.</title>
        <authorList>
            <person name="Salwan R."/>
            <person name="Kaur R."/>
            <person name="Sharma V."/>
        </authorList>
    </citation>
    <scope>NUCLEOTIDE SEQUENCE [LARGE SCALE GENOMIC DNA]</scope>
    <source>
        <strain evidence="7 8">NGL1</strain>
    </source>
</reference>
<dbReference type="InterPro" id="IPR011766">
    <property type="entry name" value="TPP_enzyme_TPP-bd"/>
</dbReference>
<dbReference type="InterPro" id="IPR045229">
    <property type="entry name" value="TPP_enz"/>
</dbReference>
<evidence type="ECO:0000259" key="6">
    <source>
        <dbReference type="Pfam" id="PF02776"/>
    </source>
</evidence>